<comment type="caution">
    <text evidence="9">The sequence shown here is derived from an EMBL/GenBank/DDBJ whole genome shotgun (WGS) entry which is preliminary data.</text>
</comment>
<evidence type="ECO:0000256" key="3">
    <source>
        <dbReference type="ARBA" id="ARBA00022801"/>
    </source>
</evidence>
<dbReference type="InterPro" id="IPR000222">
    <property type="entry name" value="PP2C_BS"/>
</dbReference>
<dbReference type="OrthoDB" id="10264738at2759"/>
<dbReference type="GO" id="GO:0046872">
    <property type="term" value="F:metal ion binding"/>
    <property type="evidence" value="ECO:0007669"/>
    <property type="project" value="UniProtKB-KW"/>
</dbReference>
<dbReference type="InterPro" id="IPR011129">
    <property type="entry name" value="CSD"/>
</dbReference>
<dbReference type="Proteomes" id="UP001152797">
    <property type="component" value="Unassembled WGS sequence"/>
</dbReference>
<dbReference type="Gene3D" id="2.40.50.140">
    <property type="entry name" value="Nucleic acid-binding proteins"/>
    <property type="match status" value="1"/>
</dbReference>
<dbReference type="SMART" id="SM00332">
    <property type="entry name" value="PP2Cc"/>
    <property type="match status" value="1"/>
</dbReference>
<dbReference type="AlphaFoldDB" id="A0A9P1FV66"/>
<evidence type="ECO:0000313" key="12">
    <source>
        <dbReference type="Proteomes" id="UP001152797"/>
    </source>
</evidence>
<organism evidence="9">
    <name type="scientific">Cladocopium goreaui</name>
    <dbReference type="NCBI Taxonomy" id="2562237"/>
    <lineage>
        <taxon>Eukaryota</taxon>
        <taxon>Sar</taxon>
        <taxon>Alveolata</taxon>
        <taxon>Dinophyceae</taxon>
        <taxon>Suessiales</taxon>
        <taxon>Symbiodiniaceae</taxon>
        <taxon>Cladocopium</taxon>
    </lineage>
</organism>
<comment type="subcellular location">
    <subcellularLocation>
        <location evidence="1">Membrane</location>
        <topology evidence="1">Peripheral membrane protein</topology>
    </subcellularLocation>
</comment>
<keyword evidence="2" id="KW-0479">Metal-binding</keyword>
<evidence type="ECO:0000313" key="9">
    <source>
        <dbReference type="EMBL" id="CAI3987547.1"/>
    </source>
</evidence>
<dbReference type="SMART" id="SM00357">
    <property type="entry name" value="CSP"/>
    <property type="match status" value="1"/>
</dbReference>
<feature type="compositionally biased region" description="Basic residues" evidence="6">
    <location>
        <begin position="9"/>
        <end position="38"/>
    </location>
</feature>
<feature type="region of interest" description="Disordered" evidence="6">
    <location>
        <begin position="182"/>
        <end position="220"/>
    </location>
</feature>
<dbReference type="EMBL" id="CAMXCT030001178">
    <property type="protein sequence ID" value="CAL4774859.1"/>
    <property type="molecule type" value="Genomic_DNA"/>
</dbReference>
<dbReference type="InterPro" id="IPR001932">
    <property type="entry name" value="PPM-type_phosphatase-like_dom"/>
</dbReference>
<dbReference type="GO" id="GO:0004722">
    <property type="term" value="F:protein serine/threonine phosphatase activity"/>
    <property type="evidence" value="ECO:0007669"/>
    <property type="project" value="InterPro"/>
</dbReference>
<dbReference type="InterPro" id="IPR036457">
    <property type="entry name" value="PPM-type-like_dom_sf"/>
</dbReference>
<feature type="domain" description="CSD" evidence="8">
    <location>
        <begin position="220"/>
        <end position="293"/>
    </location>
</feature>
<dbReference type="PROSITE" id="PS51746">
    <property type="entry name" value="PPM_2"/>
    <property type="match status" value="1"/>
</dbReference>
<dbReference type="SUPFAM" id="SSF50249">
    <property type="entry name" value="Nucleic acid-binding proteins"/>
    <property type="match status" value="1"/>
</dbReference>
<accession>A0A9P1FV66</accession>
<sequence>MARSTSRSRSTRRKRSRSRRKTDRSRSKTRRSKSRDRRRPPSESASPPRKLRSPSQKRRAAPSRSKSRKAARKQRSKTPERVPPTSFADYEPSADGSGWYVYKKTSKWKFHPETGLYLHIKSGVYYMQKEGDPKNFRKIDDDDDPVVRKMKQSEEMRKAIQSTEFVQFGEGAAAAAAAKASGDDGLTGVPAPVEIAPAPKPPDKDKEKEKEKAPEPEEKKVEGKVREWNLEKGFGFIIPLIKEDEETPKSIFVHLWNVVGSTSKNPINLGEGARVLYKLGEQDGKPRAQEVVMLGKDGKPLPVHAGAQNLEEKRKSYFVTADTLGVRVHAESWPGKQIELQDRFTQDEAMDELGVYFGVFDGHGGAQVSELAAKNLHRNILAFFRQKAVQPASRDEKLKLAVREAFSHTDKEILSLSERKKFDSAGSTAVCAILHGNPKLGTALRLVLAHVGDSRAILCRAGQAVQVTEDHKPDRIDEKKRIERAGGLVLNVRGAWRIAAPANPRGSTKSSRREYQGLSITRSLGDACFKNPALSAADPEVRVLPITDKDLFVVLVTEGVTRVLSNQDVIDCASKHWDDSEEAAKNVVRTAFQKGSDENLTALVVQFGWADKHTPRYIERRRQLVAQGVEGGSPVMKPTRTAPKEEIYSDKAVEKEDFDMFG</sequence>
<dbReference type="SUPFAM" id="SSF81606">
    <property type="entry name" value="PP2C-like"/>
    <property type="match status" value="1"/>
</dbReference>
<evidence type="ECO:0000256" key="2">
    <source>
        <dbReference type="ARBA" id="ARBA00022723"/>
    </source>
</evidence>
<dbReference type="Pfam" id="PF00313">
    <property type="entry name" value="CSD"/>
    <property type="match status" value="1"/>
</dbReference>
<dbReference type="CDD" id="cd00143">
    <property type="entry name" value="PP2Cc"/>
    <property type="match status" value="1"/>
</dbReference>
<dbReference type="PROSITE" id="PS51857">
    <property type="entry name" value="CSD_2"/>
    <property type="match status" value="1"/>
</dbReference>
<gene>
    <name evidence="9" type="ORF">C1SCF055_LOCUS14808</name>
</gene>
<keyword evidence="4 5" id="KW-0904">Protein phosphatase</keyword>
<evidence type="ECO:0000313" key="11">
    <source>
        <dbReference type="EMBL" id="CAL4774859.1"/>
    </source>
</evidence>
<evidence type="ECO:0000256" key="1">
    <source>
        <dbReference type="ARBA" id="ARBA00004170"/>
    </source>
</evidence>
<feature type="region of interest" description="Disordered" evidence="6">
    <location>
        <begin position="1"/>
        <end position="97"/>
    </location>
</feature>
<dbReference type="PANTHER" id="PTHR47992">
    <property type="entry name" value="PROTEIN PHOSPHATASE"/>
    <property type="match status" value="1"/>
</dbReference>
<dbReference type="Pfam" id="PF00481">
    <property type="entry name" value="PP2C"/>
    <property type="match status" value="1"/>
</dbReference>
<feature type="compositionally biased region" description="Basic and acidic residues" evidence="6">
    <location>
        <begin position="201"/>
        <end position="220"/>
    </location>
</feature>
<evidence type="ECO:0000256" key="4">
    <source>
        <dbReference type="ARBA" id="ARBA00022912"/>
    </source>
</evidence>
<keyword evidence="12" id="KW-1185">Reference proteome</keyword>
<keyword evidence="3 5" id="KW-0378">Hydrolase</keyword>
<dbReference type="PROSITE" id="PS01032">
    <property type="entry name" value="PPM_1"/>
    <property type="match status" value="1"/>
</dbReference>
<name>A0A9P1FV66_9DINO</name>
<reference evidence="10" key="2">
    <citation type="submission" date="2024-04" db="EMBL/GenBank/DDBJ databases">
        <authorList>
            <person name="Chen Y."/>
            <person name="Shah S."/>
            <person name="Dougan E. K."/>
            <person name="Thang M."/>
            <person name="Chan C."/>
        </authorList>
    </citation>
    <scope>NUCLEOTIDE SEQUENCE [LARGE SCALE GENOMIC DNA]</scope>
</reference>
<proteinExistence type="inferred from homology"/>
<evidence type="ECO:0000313" key="10">
    <source>
        <dbReference type="EMBL" id="CAL1140922.1"/>
    </source>
</evidence>
<dbReference type="EMBL" id="CAMXCT020001178">
    <property type="protein sequence ID" value="CAL1140922.1"/>
    <property type="molecule type" value="Genomic_DNA"/>
</dbReference>
<reference evidence="9" key="1">
    <citation type="submission" date="2022-10" db="EMBL/GenBank/DDBJ databases">
        <authorList>
            <person name="Chen Y."/>
            <person name="Dougan E. K."/>
            <person name="Chan C."/>
            <person name="Rhodes N."/>
            <person name="Thang M."/>
        </authorList>
    </citation>
    <scope>NUCLEOTIDE SEQUENCE</scope>
</reference>
<evidence type="ECO:0000259" key="7">
    <source>
        <dbReference type="PROSITE" id="PS51746"/>
    </source>
</evidence>
<feature type="domain" description="PPM-type phosphatase" evidence="7">
    <location>
        <begin position="327"/>
        <end position="607"/>
    </location>
</feature>
<dbReference type="CDD" id="cd04458">
    <property type="entry name" value="CSP_CDS"/>
    <property type="match status" value="1"/>
</dbReference>
<dbReference type="GO" id="GO:0003676">
    <property type="term" value="F:nucleic acid binding"/>
    <property type="evidence" value="ECO:0007669"/>
    <property type="project" value="InterPro"/>
</dbReference>
<evidence type="ECO:0000259" key="8">
    <source>
        <dbReference type="PROSITE" id="PS51857"/>
    </source>
</evidence>
<dbReference type="GO" id="GO:0016020">
    <property type="term" value="C:membrane"/>
    <property type="evidence" value="ECO:0007669"/>
    <property type="project" value="UniProtKB-SubCell"/>
</dbReference>
<evidence type="ECO:0000256" key="6">
    <source>
        <dbReference type="SAM" id="MobiDB-lite"/>
    </source>
</evidence>
<dbReference type="Gene3D" id="3.60.40.10">
    <property type="entry name" value="PPM-type phosphatase domain"/>
    <property type="match status" value="1"/>
</dbReference>
<dbReference type="InterPro" id="IPR015655">
    <property type="entry name" value="PP2C"/>
</dbReference>
<feature type="compositionally biased region" description="Basic residues" evidence="6">
    <location>
        <begin position="49"/>
        <end position="76"/>
    </location>
</feature>
<protein>
    <submittedName>
        <fullName evidence="11">PPM-type phosphatase domain-containing protein</fullName>
    </submittedName>
</protein>
<dbReference type="InterPro" id="IPR012340">
    <property type="entry name" value="NA-bd_OB-fold"/>
</dbReference>
<evidence type="ECO:0000256" key="5">
    <source>
        <dbReference type="RuleBase" id="RU003465"/>
    </source>
</evidence>
<dbReference type="EMBL" id="CAMXCT010001178">
    <property type="protein sequence ID" value="CAI3987547.1"/>
    <property type="molecule type" value="Genomic_DNA"/>
</dbReference>
<dbReference type="InterPro" id="IPR002059">
    <property type="entry name" value="CSP_DNA-bd"/>
</dbReference>
<comment type="similarity">
    <text evidence="5">Belongs to the PP2C family.</text>
</comment>